<keyword evidence="13" id="KW-1185">Reference proteome</keyword>
<evidence type="ECO:0000313" key="12">
    <source>
        <dbReference type="EMBL" id="KAK3267216.1"/>
    </source>
</evidence>
<evidence type="ECO:0000256" key="7">
    <source>
        <dbReference type="ARBA" id="ARBA00022840"/>
    </source>
</evidence>
<proteinExistence type="inferred from homology"/>
<evidence type="ECO:0000313" key="13">
    <source>
        <dbReference type="Proteomes" id="UP001190700"/>
    </source>
</evidence>
<accession>A0AAE0FXM8</accession>
<dbReference type="InterPro" id="IPR036388">
    <property type="entry name" value="WH-like_DNA-bd_sf"/>
</dbReference>
<dbReference type="AlphaFoldDB" id="A0AAE0FXM8"/>
<keyword evidence="3" id="KW-0723">Serine/threonine-protein kinase</keyword>
<dbReference type="EMBL" id="LGRX02012553">
    <property type="protein sequence ID" value="KAK3267216.1"/>
    <property type="molecule type" value="Genomic_DNA"/>
</dbReference>
<dbReference type="Gene3D" id="3.30.200.20">
    <property type="entry name" value="Phosphorylase Kinase, domain 1"/>
    <property type="match status" value="1"/>
</dbReference>
<dbReference type="InterPro" id="IPR000591">
    <property type="entry name" value="DEP_dom"/>
</dbReference>
<dbReference type="Pfam" id="PF04784">
    <property type="entry name" value="DUF547"/>
    <property type="match status" value="1"/>
</dbReference>
<gene>
    <name evidence="12" type="ORF">CYMTET_24218</name>
</gene>
<dbReference type="Proteomes" id="UP001190700">
    <property type="component" value="Unassembled WGS sequence"/>
</dbReference>
<dbReference type="GO" id="GO:0005524">
    <property type="term" value="F:ATP binding"/>
    <property type="evidence" value="ECO:0007669"/>
    <property type="project" value="UniProtKB-KW"/>
</dbReference>
<keyword evidence="5" id="KW-0547">Nucleotide-binding</keyword>
<evidence type="ECO:0000259" key="11">
    <source>
        <dbReference type="PROSITE" id="PS50186"/>
    </source>
</evidence>
<evidence type="ECO:0000256" key="2">
    <source>
        <dbReference type="ARBA" id="ARBA00012513"/>
    </source>
</evidence>
<comment type="catalytic activity">
    <reaction evidence="8">
        <text>L-threonyl-[protein] + ATP = O-phospho-L-threonyl-[protein] + ADP + H(+)</text>
        <dbReference type="Rhea" id="RHEA:46608"/>
        <dbReference type="Rhea" id="RHEA-COMP:11060"/>
        <dbReference type="Rhea" id="RHEA-COMP:11605"/>
        <dbReference type="ChEBI" id="CHEBI:15378"/>
        <dbReference type="ChEBI" id="CHEBI:30013"/>
        <dbReference type="ChEBI" id="CHEBI:30616"/>
        <dbReference type="ChEBI" id="CHEBI:61977"/>
        <dbReference type="ChEBI" id="CHEBI:456216"/>
        <dbReference type="EC" id="2.7.11.1"/>
    </reaction>
</comment>
<dbReference type="SUPFAM" id="SSF56112">
    <property type="entry name" value="Protein kinase-like (PK-like)"/>
    <property type="match status" value="1"/>
</dbReference>
<protein>
    <recommendedName>
        <fullName evidence="2">non-specific serine/threonine protein kinase</fullName>
        <ecNumber evidence="2">2.7.11.1</ecNumber>
    </recommendedName>
</protein>
<evidence type="ECO:0000256" key="1">
    <source>
        <dbReference type="ARBA" id="ARBA00010886"/>
    </source>
</evidence>
<evidence type="ECO:0000256" key="4">
    <source>
        <dbReference type="ARBA" id="ARBA00022679"/>
    </source>
</evidence>
<dbReference type="InterPro" id="IPR006869">
    <property type="entry name" value="DUF547"/>
</dbReference>
<comment type="caution">
    <text evidence="12">The sequence shown here is derived from an EMBL/GenBank/DDBJ whole genome shotgun (WGS) entry which is preliminary data.</text>
</comment>
<organism evidence="12 13">
    <name type="scientific">Cymbomonas tetramitiformis</name>
    <dbReference type="NCBI Taxonomy" id="36881"/>
    <lineage>
        <taxon>Eukaryota</taxon>
        <taxon>Viridiplantae</taxon>
        <taxon>Chlorophyta</taxon>
        <taxon>Pyramimonadophyceae</taxon>
        <taxon>Pyramimonadales</taxon>
        <taxon>Pyramimonadaceae</taxon>
        <taxon>Cymbomonas</taxon>
    </lineage>
</organism>
<dbReference type="GO" id="GO:0004674">
    <property type="term" value="F:protein serine/threonine kinase activity"/>
    <property type="evidence" value="ECO:0007669"/>
    <property type="project" value="UniProtKB-KW"/>
</dbReference>
<dbReference type="PROSITE" id="PS50011">
    <property type="entry name" value="PROTEIN_KINASE_DOM"/>
    <property type="match status" value="1"/>
</dbReference>
<sequence>MEKFEKVKSLGRGAQGSVILVRRKSDGSKFVIKRIFVEDQSSEDREEVMNEIKVLAMVAHPNIVGYFGSFMEDGILNVVMEYADNGSLFQHIQRAKAPFSEQEILSYTAQLVLALDHLHTARILHRDLKTKNVFMTKKGQIKLGDFGLSKMLGSQTSFAQSAVGTPYYLSPELCEGKPYNHKSDVWALGCVLYELATFKHAFDATNLPALVMSIVQGKYSPVPDIYSEELRAAIDMCLIKNPEDRPDIKDLLNLPIVQENAKKFESEVDEQFTLSVQKPYFEVGSVETALSSLRDQNKIQASTSTILSEVEEDQEFERLIGRMRQSLRIGDRIQNRVPYFKCFVGSDMIDYLVNTLGLGSREEATNAGQRWMDAGVFYHVTRTEVFSDTGALYRFQEDEVGSILNMKVMWTGPPRPSVEVEAHFRAKLMDLFSHYTTDRSTLVDYEGLALSDYFKQYTAASTELQKFNLADLSFNYKITFFINLFNALVIHGFVVIGPPTNLYQRLYFYSHTCYSIGGLMYSLNDIEHGVLRGNQKAYTSYRRRFSAQDPRLQNAVVVWDPRIHFALNRGSRSCPPLQVYDSDHLDEQLTAATKDFCARHIDLTPIVSGDGPAKCQVSLPGIFEWYSMDFGSSDKEMLKLEDNFQDPGSAEAYY</sequence>
<evidence type="ECO:0000256" key="3">
    <source>
        <dbReference type="ARBA" id="ARBA00022527"/>
    </source>
</evidence>
<reference evidence="12 13" key="1">
    <citation type="journal article" date="2015" name="Genome Biol. Evol.">
        <title>Comparative Genomics of a Bacterivorous Green Alga Reveals Evolutionary Causalities and Consequences of Phago-Mixotrophic Mode of Nutrition.</title>
        <authorList>
            <person name="Burns J.A."/>
            <person name="Paasch A."/>
            <person name="Narechania A."/>
            <person name="Kim E."/>
        </authorList>
    </citation>
    <scope>NUCLEOTIDE SEQUENCE [LARGE SCALE GENOMIC DNA]</scope>
    <source>
        <strain evidence="12 13">PLY_AMNH</strain>
    </source>
</reference>
<dbReference type="InterPro" id="IPR036390">
    <property type="entry name" value="WH_DNA-bd_sf"/>
</dbReference>
<dbReference type="EC" id="2.7.11.1" evidence="2"/>
<dbReference type="InterPro" id="IPR008271">
    <property type="entry name" value="Ser/Thr_kinase_AS"/>
</dbReference>
<dbReference type="CDD" id="cd04371">
    <property type="entry name" value="DEP"/>
    <property type="match status" value="1"/>
</dbReference>
<dbReference type="PANTHER" id="PTHR44899:SF3">
    <property type="entry name" value="SERINE_THREONINE-PROTEIN KINASE NEK1"/>
    <property type="match status" value="1"/>
</dbReference>
<dbReference type="PROSITE" id="PS00108">
    <property type="entry name" value="PROTEIN_KINASE_ST"/>
    <property type="match status" value="1"/>
</dbReference>
<evidence type="ECO:0000256" key="8">
    <source>
        <dbReference type="ARBA" id="ARBA00047899"/>
    </source>
</evidence>
<dbReference type="Gene3D" id="1.10.10.10">
    <property type="entry name" value="Winged helix-like DNA-binding domain superfamily/Winged helix DNA-binding domain"/>
    <property type="match status" value="1"/>
</dbReference>
<keyword evidence="4" id="KW-0808">Transferase</keyword>
<dbReference type="SMART" id="SM00049">
    <property type="entry name" value="DEP"/>
    <property type="match status" value="1"/>
</dbReference>
<evidence type="ECO:0000259" key="10">
    <source>
        <dbReference type="PROSITE" id="PS50011"/>
    </source>
</evidence>
<name>A0AAE0FXM8_9CHLO</name>
<evidence type="ECO:0000256" key="9">
    <source>
        <dbReference type="ARBA" id="ARBA00048679"/>
    </source>
</evidence>
<dbReference type="PROSITE" id="PS50186">
    <property type="entry name" value="DEP"/>
    <property type="match status" value="1"/>
</dbReference>
<dbReference type="SUPFAM" id="SSF46785">
    <property type="entry name" value="Winged helix' DNA-binding domain"/>
    <property type="match status" value="1"/>
</dbReference>
<dbReference type="CDD" id="cd08215">
    <property type="entry name" value="STKc_Nek"/>
    <property type="match status" value="1"/>
</dbReference>
<evidence type="ECO:0000256" key="6">
    <source>
        <dbReference type="ARBA" id="ARBA00022777"/>
    </source>
</evidence>
<evidence type="ECO:0000256" key="5">
    <source>
        <dbReference type="ARBA" id="ARBA00022741"/>
    </source>
</evidence>
<feature type="domain" description="Protein kinase" evidence="10">
    <location>
        <begin position="4"/>
        <end position="257"/>
    </location>
</feature>
<dbReference type="FunFam" id="3.30.200.20:FF:000097">
    <property type="entry name" value="Probable serine/threonine-protein kinase nek1"/>
    <property type="match status" value="1"/>
</dbReference>
<dbReference type="SMART" id="SM00220">
    <property type="entry name" value="S_TKc"/>
    <property type="match status" value="1"/>
</dbReference>
<dbReference type="GO" id="GO:0035556">
    <property type="term" value="P:intracellular signal transduction"/>
    <property type="evidence" value="ECO:0007669"/>
    <property type="project" value="InterPro"/>
</dbReference>
<dbReference type="Pfam" id="PF00069">
    <property type="entry name" value="Pkinase"/>
    <property type="match status" value="1"/>
</dbReference>
<dbReference type="Pfam" id="PF00610">
    <property type="entry name" value="DEP"/>
    <property type="match status" value="1"/>
</dbReference>
<dbReference type="Gene3D" id="1.10.510.10">
    <property type="entry name" value="Transferase(Phosphotransferase) domain 1"/>
    <property type="match status" value="1"/>
</dbReference>
<dbReference type="InterPro" id="IPR000719">
    <property type="entry name" value="Prot_kinase_dom"/>
</dbReference>
<keyword evidence="7" id="KW-0067">ATP-binding</keyword>
<feature type="domain" description="DEP" evidence="11">
    <location>
        <begin position="323"/>
        <end position="397"/>
    </location>
</feature>
<keyword evidence="6" id="KW-0418">Kinase</keyword>
<dbReference type="PANTHER" id="PTHR44899">
    <property type="entry name" value="CAMK FAMILY PROTEIN KINASE"/>
    <property type="match status" value="1"/>
</dbReference>
<comment type="similarity">
    <text evidence="1">Belongs to the protein kinase superfamily. NEK Ser/Thr protein kinase family. NIMA subfamily.</text>
</comment>
<dbReference type="InterPro" id="IPR011009">
    <property type="entry name" value="Kinase-like_dom_sf"/>
</dbReference>
<comment type="catalytic activity">
    <reaction evidence="9">
        <text>L-seryl-[protein] + ATP = O-phospho-L-seryl-[protein] + ADP + H(+)</text>
        <dbReference type="Rhea" id="RHEA:17989"/>
        <dbReference type="Rhea" id="RHEA-COMP:9863"/>
        <dbReference type="Rhea" id="RHEA-COMP:11604"/>
        <dbReference type="ChEBI" id="CHEBI:15378"/>
        <dbReference type="ChEBI" id="CHEBI:29999"/>
        <dbReference type="ChEBI" id="CHEBI:30616"/>
        <dbReference type="ChEBI" id="CHEBI:83421"/>
        <dbReference type="ChEBI" id="CHEBI:456216"/>
        <dbReference type="EC" id="2.7.11.1"/>
    </reaction>
</comment>
<dbReference type="InterPro" id="IPR051131">
    <property type="entry name" value="NEK_Ser/Thr_kinase_NIMA"/>
</dbReference>